<gene>
    <name evidence="2" type="ORF">HMPREF9623_00116</name>
</gene>
<name>A0AA37DHA8_9FIRM</name>
<proteinExistence type="predicted"/>
<dbReference type="Proteomes" id="UP000018466">
    <property type="component" value="Unassembled WGS sequence"/>
</dbReference>
<evidence type="ECO:0000313" key="2">
    <source>
        <dbReference type="EMBL" id="EHO18648.1"/>
    </source>
</evidence>
<dbReference type="RefSeq" id="WP_009531951.1">
    <property type="nucleotide sequence ID" value="NZ_JH590861.1"/>
</dbReference>
<keyword evidence="3" id="KW-1185">Reference proteome</keyword>
<evidence type="ECO:0000313" key="3">
    <source>
        <dbReference type="Proteomes" id="UP000018466"/>
    </source>
</evidence>
<dbReference type="Pfam" id="PF07007">
    <property type="entry name" value="LprI"/>
    <property type="match status" value="1"/>
</dbReference>
<dbReference type="AlphaFoldDB" id="A0AA37DHA8"/>
<dbReference type="EMBL" id="AGEL01000002">
    <property type="protein sequence ID" value="EHO18648.1"/>
    <property type="molecule type" value="Genomic_DNA"/>
</dbReference>
<evidence type="ECO:0000259" key="1">
    <source>
        <dbReference type="Pfam" id="PF07007"/>
    </source>
</evidence>
<comment type="caution">
    <text evidence="2">The sequence shown here is derived from an EMBL/GenBank/DDBJ whole genome shotgun (WGS) entry which is preliminary data.</text>
</comment>
<dbReference type="GeneID" id="86939914"/>
<feature type="domain" description="Lysozyme inhibitor LprI-like N-terminal" evidence="1">
    <location>
        <begin position="86"/>
        <end position="159"/>
    </location>
</feature>
<protein>
    <recommendedName>
        <fullName evidence="1">Lysozyme inhibitor LprI-like N-terminal domain-containing protein</fullName>
    </recommendedName>
</protein>
<reference evidence="2 3" key="1">
    <citation type="submission" date="2011-10" db="EMBL/GenBank/DDBJ databases">
        <title>The Genome Sequence of Lachnospiraceae bacterium ACC2.</title>
        <authorList>
            <consortium name="The Broad Institute Genome Sequencing Platform"/>
            <person name="Earl A."/>
            <person name="Ward D."/>
            <person name="Feldgarden M."/>
            <person name="Gevers D."/>
            <person name="Sizova M."/>
            <person name="Hazen A."/>
            <person name="Epstein S."/>
            <person name="Young S.K."/>
            <person name="Zeng Q."/>
            <person name="Gargeya S."/>
            <person name="Fitzgerald M."/>
            <person name="Haas B."/>
            <person name="Abouelleil A."/>
            <person name="Alvarado L."/>
            <person name="Arachchi H.M."/>
            <person name="Berlin A."/>
            <person name="Brown A."/>
            <person name="Chapman S.B."/>
            <person name="Chen Z."/>
            <person name="Dunbar C."/>
            <person name="Freedman E."/>
            <person name="Gearin G."/>
            <person name="Goldberg J."/>
            <person name="Griggs A."/>
            <person name="Gujja S."/>
            <person name="Heiman D."/>
            <person name="Howarth C."/>
            <person name="Larson L."/>
            <person name="Lui A."/>
            <person name="MacDonald P.J.P."/>
            <person name="Montmayeur A."/>
            <person name="Murphy C."/>
            <person name="Neiman D."/>
            <person name="Pearson M."/>
            <person name="Priest M."/>
            <person name="Roberts A."/>
            <person name="Saif S."/>
            <person name="Shea T."/>
            <person name="Shenoy N."/>
            <person name="Sisk P."/>
            <person name="Stolte C."/>
            <person name="Sykes S."/>
            <person name="Wortman J."/>
            <person name="Nusbaum C."/>
            <person name="Birren B."/>
        </authorList>
    </citation>
    <scope>NUCLEOTIDE SEQUENCE [LARGE SCALE GENOMIC DNA]</scope>
    <source>
        <strain evidence="2 3">ACC2</strain>
    </source>
</reference>
<sequence>MRRHERWRLLCFVLFAGIAFTLLVETVLREKRRAAAARAAETSVTGTLADTGVTGRSYRDFREKFEDTDRTIAILREKAKKDSRADSETRFATSELRYWETQLNALCQVLPVVLSEQEAAAFTKDQQEWRRKRDVPAESGAVLSVREQAENTRARAYQLLEQYKDRLP</sequence>
<organism evidence="2 3">
    <name type="scientific">Stomatobaculum longum</name>
    <dbReference type="NCBI Taxonomy" id="796942"/>
    <lineage>
        <taxon>Bacteria</taxon>
        <taxon>Bacillati</taxon>
        <taxon>Bacillota</taxon>
        <taxon>Clostridia</taxon>
        <taxon>Lachnospirales</taxon>
        <taxon>Lachnospiraceae</taxon>
        <taxon>Stomatobaculum</taxon>
    </lineage>
</organism>
<dbReference type="InterPro" id="IPR009739">
    <property type="entry name" value="LprI-like_N"/>
</dbReference>
<accession>A0AA37DHA8</accession>